<keyword evidence="5 7" id="KW-0804">Transcription</keyword>
<dbReference type="GO" id="GO:0016602">
    <property type="term" value="C:CCAAT-binding factor complex"/>
    <property type="evidence" value="ECO:0007669"/>
    <property type="project" value="InterPro"/>
</dbReference>
<evidence type="ECO:0000256" key="2">
    <source>
        <dbReference type="ARBA" id="ARBA00023015"/>
    </source>
</evidence>
<keyword evidence="2 7" id="KW-0805">Transcription regulation</keyword>
<keyword evidence="6 7" id="KW-0539">Nucleus</keyword>
<dbReference type="EMBL" id="CAIIXF020000006">
    <property type="protein sequence ID" value="CAH1786318.1"/>
    <property type="molecule type" value="Genomic_DNA"/>
</dbReference>
<name>A0A8J1XUA7_OWEFU</name>
<dbReference type="AlphaFoldDB" id="A0A8J1XUA7"/>
<keyword evidence="4" id="KW-0010">Activator</keyword>
<dbReference type="Proteomes" id="UP000749559">
    <property type="component" value="Unassembled WGS sequence"/>
</dbReference>
<gene>
    <name evidence="8" type="ORF">OFUS_LOCUS12234</name>
</gene>
<evidence type="ECO:0000256" key="3">
    <source>
        <dbReference type="ARBA" id="ARBA00023125"/>
    </source>
</evidence>
<comment type="subcellular location">
    <subcellularLocation>
        <location evidence="1 7">Nucleus</location>
    </subcellularLocation>
</comment>
<protein>
    <recommendedName>
        <fullName evidence="7">Nuclear transcription factor Y subunit</fullName>
    </recommendedName>
</protein>
<dbReference type="OrthoDB" id="1097733at2759"/>
<dbReference type="Pfam" id="PF02045">
    <property type="entry name" value="CBFB_NFYA"/>
    <property type="match status" value="1"/>
</dbReference>
<comment type="similarity">
    <text evidence="7">Belongs to the NFYA/HAP2 subunit family.</text>
</comment>
<keyword evidence="9" id="KW-1185">Reference proteome</keyword>
<accession>A0A8J1XUA7</accession>
<evidence type="ECO:0000313" key="8">
    <source>
        <dbReference type="EMBL" id="CAH1786318.1"/>
    </source>
</evidence>
<evidence type="ECO:0000256" key="5">
    <source>
        <dbReference type="ARBA" id="ARBA00023163"/>
    </source>
</evidence>
<dbReference type="GO" id="GO:0003677">
    <property type="term" value="F:DNA binding"/>
    <property type="evidence" value="ECO:0007669"/>
    <property type="project" value="UniProtKB-KW"/>
</dbReference>
<reference evidence="8" key="1">
    <citation type="submission" date="2022-03" db="EMBL/GenBank/DDBJ databases">
        <authorList>
            <person name="Martin C."/>
        </authorList>
    </citation>
    <scope>NUCLEOTIDE SEQUENCE</scope>
</reference>
<comment type="subunit">
    <text evidence="7">Heterotrimer.</text>
</comment>
<dbReference type="PROSITE" id="PS00686">
    <property type="entry name" value="NFYA_HAP2_1"/>
    <property type="match status" value="1"/>
</dbReference>
<keyword evidence="3 7" id="KW-0238">DNA-binding</keyword>
<evidence type="ECO:0000313" key="9">
    <source>
        <dbReference type="Proteomes" id="UP000749559"/>
    </source>
</evidence>
<evidence type="ECO:0000256" key="4">
    <source>
        <dbReference type="ARBA" id="ARBA00023159"/>
    </source>
</evidence>
<sequence length="366" mass="38815">MEQFQATTSSAPVVMQVPTGQLQAANSNGAEQGQQIVQIGGQQFVLQGLPQGQTIQIQGQNGQLQQALQGQTLQVGGQGGQQVQIINAGQLQGQAQTSTSGQQQVVIQQPAAGQQVQGQGQLIQLADGQTVMYQPVAGSTTEGQQQQQIQTVQTATGQSLIQVPLSQAGQVIQGGQVIQAGATTNTATATPTSQPQIITIPATGGQAGSMIMMIPGANGVPTMQRIPLPGAPEVLEEEPLYVNAKQYHRILKRRQARAKLEAEGKIPKERKKYLHESRHKHAMNRVRGEGGKFHNSVTSGNSNNDSMLDHSSIEADIHNNSQNGQINKTIADMLHTAQQGTSLILNNDSATPMRLHTETTTGTTTS</sequence>
<dbReference type="GO" id="GO:0003700">
    <property type="term" value="F:DNA-binding transcription factor activity"/>
    <property type="evidence" value="ECO:0007669"/>
    <property type="project" value="UniProtKB-UniRule"/>
</dbReference>
<dbReference type="InterPro" id="IPR001289">
    <property type="entry name" value="NFYA"/>
</dbReference>
<dbReference type="PROSITE" id="PS51152">
    <property type="entry name" value="NFYA_HAP2_2"/>
    <property type="match status" value="1"/>
</dbReference>
<comment type="function">
    <text evidence="7">Component of the sequence-specific heterotrimeric transcription factor (NF-Y) which specifically recognizes a 5'-CCAAT-3' box motif found in the promoters of its target genes.</text>
</comment>
<proteinExistence type="inferred from homology"/>
<dbReference type="PRINTS" id="PR00616">
    <property type="entry name" value="CCAATSUBUNTB"/>
</dbReference>
<dbReference type="Gene3D" id="6.10.250.2430">
    <property type="match status" value="1"/>
</dbReference>
<evidence type="ECO:0000256" key="1">
    <source>
        <dbReference type="ARBA" id="ARBA00004123"/>
    </source>
</evidence>
<dbReference type="InterPro" id="IPR018362">
    <property type="entry name" value="CCAAT-binding_factor_CS"/>
</dbReference>
<evidence type="ECO:0000256" key="7">
    <source>
        <dbReference type="RuleBase" id="RU367155"/>
    </source>
</evidence>
<comment type="caution">
    <text evidence="8">The sequence shown here is derived from an EMBL/GenBank/DDBJ whole genome shotgun (WGS) entry which is preliminary data.</text>
</comment>
<dbReference type="SMART" id="SM00521">
    <property type="entry name" value="CBF"/>
    <property type="match status" value="1"/>
</dbReference>
<dbReference type="PANTHER" id="PTHR12632">
    <property type="entry name" value="TRANSCRIPTION FACTOR NF-Y ALPHA-RELATED"/>
    <property type="match status" value="1"/>
</dbReference>
<evidence type="ECO:0000256" key="6">
    <source>
        <dbReference type="ARBA" id="ARBA00023242"/>
    </source>
</evidence>
<organism evidence="8 9">
    <name type="scientific">Owenia fusiformis</name>
    <name type="common">Polychaete worm</name>
    <dbReference type="NCBI Taxonomy" id="6347"/>
    <lineage>
        <taxon>Eukaryota</taxon>
        <taxon>Metazoa</taxon>
        <taxon>Spiralia</taxon>
        <taxon>Lophotrochozoa</taxon>
        <taxon>Annelida</taxon>
        <taxon>Polychaeta</taxon>
        <taxon>Sedentaria</taxon>
        <taxon>Canalipalpata</taxon>
        <taxon>Sabellida</taxon>
        <taxon>Oweniida</taxon>
        <taxon>Oweniidae</taxon>
        <taxon>Owenia</taxon>
    </lineage>
</organism>